<dbReference type="Pfam" id="PF00488">
    <property type="entry name" value="MutS_V"/>
    <property type="match status" value="1"/>
</dbReference>
<feature type="non-terminal residue" evidence="14">
    <location>
        <position position="1"/>
    </location>
</feature>
<feature type="compositionally biased region" description="Basic and acidic residues" evidence="12">
    <location>
        <begin position="105"/>
        <end position="120"/>
    </location>
</feature>
<evidence type="ECO:0000313" key="15">
    <source>
        <dbReference type="Proteomes" id="UP001497623"/>
    </source>
</evidence>
<comment type="function">
    <text evidence="11">Component of the post-replicative DNA mismatch repair system (MMR).</text>
</comment>
<dbReference type="GO" id="GO:0006298">
    <property type="term" value="P:mismatch repair"/>
    <property type="evidence" value="ECO:0007669"/>
    <property type="project" value="InterPro"/>
</dbReference>
<dbReference type="PANTHER" id="PTHR11361">
    <property type="entry name" value="DNA MISMATCH REPAIR PROTEIN MUTS FAMILY MEMBER"/>
    <property type="match status" value="1"/>
</dbReference>
<dbReference type="Pfam" id="PF05192">
    <property type="entry name" value="MutS_III"/>
    <property type="match status" value="1"/>
</dbReference>
<dbReference type="SUPFAM" id="SSF53150">
    <property type="entry name" value="DNA repair protein MutS, domain II"/>
    <property type="match status" value="1"/>
</dbReference>
<keyword evidence="6" id="KW-0067">ATP-binding</keyword>
<dbReference type="PROSITE" id="PS00486">
    <property type="entry name" value="DNA_MISMATCH_REPAIR_2"/>
    <property type="match status" value="1"/>
</dbReference>
<evidence type="ECO:0000256" key="9">
    <source>
        <dbReference type="ARBA" id="ARBA00023242"/>
    </source>
</evidence>
<feature type="region of interest" description="Disordered" evidence="12">
    <location>
        <begin position="1"/>
        <end position="120"/>
    </location>
</feature>
<evidence type="ECO:0000256" key="8">
    <source>
        <dbReference type="ARBA" id="ARBA00023204"/>
    </source>
</evidence>
<dbReference type="InterPro" id="IPR036187">
    <property type="entry name" value="DNA_mismatch_repair_MutS_sf"/>
</dbReference>
<evidence type="ECO:0000259" key="13">
    <source>
        <dbReference type="PROSITE" id="PS00486"/>
    </source>
</evidence>
<dbReference type="GO" id="GO:0005524">
    <property type="term" value="F:ATP binding"/>
    <property type="evidence" value="ECO:0007669"/>
    <property type="project" value="UniProtKB-KW"/>
</dbReference>
<dbReference type="FunFam" id="1.10.1420.10:FF:000004">
    <property type="entry name" value="DNA mismatch repair protein Msh3"/>
    <property type="match status" value="1"/>
</dbReference>
<dbReference type="PANTHER" id="PTHR11361:SF122">
    <property type="entry name" value="DNA MISMATCH REPAIR PROTEIN MSH3"/>
    <property type="match status" value="1"/>
</dbReference>
<accession>A0AAV2RCS5</accession>
<proteinExistence type="inferred from homology"/>
<evidence type="ECO:0000313" key="14">
    <source>
        <dbReference type="EMBL" id="CAL4122937.1"/>
    </source>
</evidence>
<dbReference type="InterPro" id="IPR016151">
    <property type="entry name" value="DNA_mismatch_repair_MutS_N"/>
</dbReference>
<gene>
    <name evidence="14" type="ORF">MNOR_LOCUS23646</name>
</gene>
<dbReference type="GO" id="GO:0006312">
    <property type="term" value="P:mitotic recombination"/>
    <property type="evidence" value="ECO:0007669"/>
    <property type="project" value="TreeGrafter"/>
</dbReference>
<feature type="compositionally biased region" description="Polar residues" evidence="12">
    <location>
        <begin position="80"/>
        <end position="103"/>
    </location>
</feature>
<dbReference type="Pfam" id="PF01624">
    <property type="entry name" value="MutS_I"/>
    <property type="match status" value="1"/>
</dbReference>
<evidence type="ECO:0000256" key="1">
    <source>
        <dbReference type="ARBA" id="ARBA00004123"/>
    </source>
</evidence>
<dbReference type="SMART" id="SM00533">
    <property type="entry name" value="MUTSd"/>
    <property type="match status" value="1"/>
</dbReference>
<evidence type="ECO:0000256" key="4">
    <source>
        <dbReference type="ARBA" id="ARBA00022741"/>
    </source>
</evidence>
<feature type="domain" description="DNA mismatch repair proteins mutS family" evidence="13">
    <location>
        <begin position="928"/>
        <end position="944"/>
    </location>
</feature>
<dbReference type="NCBIfam" id="NF003810">
    <property type="entry name" value="PRK05399.1"/>
    <property type="match status" value="1"/>
</dbReference>
<dbReference type="InterPro" id="IPR007695">
    <property type="entry name" value="DNA_mismatch_repair_MutS-lik_N"/>
</dbReference>
<comment type="similarity">
    <text evidence="2">Belongs to the DNA mismatch repair MutS family. MSH3 subfamily.</text>
</comment>
<dbReference type="Gene3D" id="3.30.420.110">
    <property type="entry name" value="MutS, connector domain"/>
    <property type="match status" value="1"/>
</dbReference>
<dbReference type="InterPro" id="IPR007860">
    <property type="entry name" value="DNA_mmatch_repair_MutS_con_dom"/>
</dbReference>
<evidence type="ECO:0000256" key="12">
    <source>
        <dbReference type="SAM" id="MobiDB-lite"/>
    </source>
</evidence>
<dbReference type="SUPFAM" id="SSF52540">
    <property type="entry name" value="P-loop containing nucleoside triphosphate hydrolases"/>
    <property type="match status" value="1"/>
</dbReference>
<dbReference type="Pfam" id="PF05188">
    <property type="entry name" value="MutS_II"/>
    <property type="match status" value="1"/>
</dbReference>
<feature type="region of interest" description="Disordered" evidence="12">
    <location>
        <begin position="153"/>
        <end position="196"/>
    </location>
</feature>
<organism evidence="14 15">
    <name type="scientific">Meganyctiphanes norvegica</name>
    <name type="common">Northern krill</name>
    <name type="synonym">Thysanopoda norvegica</name>
    <dbReference type="NCBI Taxonomy" id="48144"/>
    <lineage>
        <taxon>Eukaryota</taxon>
        <taxon>Metazoa</taxon>
        <taxon>Ecdysozoa</taxon>
        <taxon>Arthropoda</taxon>
        <taxon>Crustacea</taxon>
        <taxon>Multicrustacea</taxon>
        <taxon>Malacostraca</taxon>
        <taxon>Eumalacostraca</taxon>
        <taxon>Eucarida</taxon>
        <taxon>Euphausiacea</taxon>
        <taxon>Euphausiidae</taxon>
        <taxon>Meganyctiphanes</taxon>
    </lineage>
</organism>
<dbReference type="Proteomes" id="UP001497623">
    <property type="component" value="Unassembled WGS sequence"/>
</dbReference>
<dbReference type="SMART" id="SM00534">
    <property type="entry name" value="MUTSac"/>
    <property type="match status" value="1"/>
</dbReference>
<name>A0AAV2RCS5_MEGNR</name>
<keyword evidence="5 11" id="KW-0227">DNA damage</keyword>
<dbReference type="Gene3D" id="3.40.50.300">
    <property type="entry name" value="P-loop containing nucleotide triphosphate hydrolases"/>
    <property type="match status" value="1"/>
</dbReference>
<protein>
    <recommendedName>
        <fullName evidence="3 10">DNA mismatch repair protein MSH3</fullName>
    </recommendedName>
    <alternativeName>
        <fullName evidence="3 10">DNA mismatch repair protein MSH3</fullName>
    </alternativeName>
</protein>
<evidence type="ECO:0000256" key="6">
    <source>
        <dbReference type="ARBA" id="ARBA00022840"/>
    </source>
</evidence>
<comment type="caution">
    <text evidence="14">The sequence shown here is derived from an EMBL/GenBank/DDBJ whole genome shotgun (WGS) entry which is preliminary data.</text>
</comment>
<dbReference type="InterPro" id="IPR000432">
    <property type="entry name" value="DNA_mismatch_repair_MutS_C"/>
</dbReference>
<feature type="compositionally biased region" description="Low complexity" evidence="12">
    <location>
        <begin position="169"/>
        <end position="196"/>
    </location>
</feature>
<reference evidence="14 15" key="1">
    <citation type="submission" date="2024-05" db="EMBL/GenBank/DDBJ databases">
        <authorList>
            <person name="Wallberg A."/>
        </authorList>
    </citation>
    <scope>NUCLEOTIDE SEQUENCE [LARGE SCALE GENOMIC DNA]</scope>
</reference>
<evidence type="ECO:0000256" key="11">
    <source>
        <dbReference type="RuleBase" id="RU003756"/>
    </source>
</evidence>
<dbReference type="SUPFAM" id="SSF48334">
    <property type="entry name" value="DNA repair protein MutS, domain III"/>
    <property type="match status" value="1"/>
</dbReference>
<dbReference type="SUPFAM" id="SSF55271">
    <property type="entry name" value="DNA repair protein MutS, domain I"/>
    <property type="match status" value="1"/>
</dbReference>
<dbReference type="EMBL" id="CAXKWB010021025">
    <property type="protein sequence ID" value="CAL4122937.1"/>
    <property type="molecule type" value="Genomic_DNA"/>
</dbReference>
<evidence type="ECO:0000256" key="3">
    <source>
        <dbReference type="ARBA" id="ARBA00022151"/>
    </source>
</evidence>
<dbReference type="PIRSF" id="PIRSF037677">
    <property type="entry name" value="DNA_mis_repair_Msh6"/>
    <property type="match status" value="1"/>
</dbReference>
<dbReference type="InterPro" id="IPR007696">
    <property type="entry name" value="DNA_mismatch_repair_MutS_core"/>
</dbReference>
<evidence type="ECO:0000256" key="2">
    <source>
        <dbReference type="ARBA" id="ARBA00007094"/>
    </source>
</evidence>
<dbReference type="InterPro" id="IPR045076">
    <property type="entry name" value="MutS"/>
</dbReference>
<comment type="subcellular location">
    <subcellularLocation>
        <location evidence="1">Nucleus</location>
    </subcellularLocation>
</comment>
<dbReference type="InterPro" id="IPR027417">
    <property type="entry name" value="P-loop_NTPase"/>
</dbReference>
<feature type="compositionally biased region" description="Polar residues" evidence="12">
    <location>
        <begin position="8"/>
        <end position="26"/>
    </location>
</feature>
<evidence type="ECO:0000256" key="10">
    <source>
        <dbReference type="ARBA" id="ARBA00073774"/>
    </source>
</evidence>
<dbReference type="GO" id="GO:0030983">
    <property type="term" value="F:mismatched DNA binding"/>
    <property type="evidence" value="ECO:0007669"/>
    <property type="project" value="InterPro"/>
</dbReference>
<dbReference type="InterPro" id="IPR017261">
    <property type="entry name" value="DNA_mismatch_repair_MutS/MSH"/>
</dbReference>
<dbReference type="Gene3D" id="1.10.1420.10">
    <property type="match status" value="2"/>
</dbReference>
<evidence type="ECO:0000256" key="7">
    <source>
        <dbReference type="ARBA" id="ARBA00023125"/>
    </source>
</evidence>
<keyword evidence="7 11" id="KW-0238">DNA-binding</keyword>
<keyword evidence="15" id="KW-1185">Reference proteome</keyword>
<dbReference type="InterPro" id="IPR007861">
    <property type="entry name" value="DNA_mismatch_repair_MutS_clamp"/>
</dbReference>
<dbReference type="FunFam" id="3.40.1170.10:FF:000004">
    <property type="entry name" value="DNA mismatch repair protein"/>
    <property type="match status" value="1"/>
</dbReference>
<dbReference type="GO" id="GO:0140664">
    <property type="term" value="F:ATP-dependent DNA damage sensor activity"/>
    <property type="evidence" value="ECO:0007669"/>
    <property type="project" value="InterPro"/>
</dbReference>
<keyword evidence="8 11" id="KW-0234">DNA repair</keyword>
<dbReference type="AlphaFoldDB" id="A0AAV2RCS5"/>
<dbReference type="Gene3D" id="3.40.1170.10">
    <property type="entry name" value="DNA repair protein MutS, domain I"/>
    <property type="match status" value="1"/>
</dbReference>
<sequence>IFRDMSSKKQTTLSKFFAPKNNSGGNKTDDDDSPGRINKKVVTVCTSPSLKRMKSESPKGESPKAKKLKLENDEERKSSDTTANGESKTLSAGTVSKLESFSYDSLKDTEESKCNEKDEPMQVNECDISGINENKENVVKKIDQNGVRNKLGAFKAKGPTEEQTVQIASTENSDSQTSSSDEPGKPKLGPLKPQPGVKLTPLEQQVVAIKEKNPNCLLFVECGYKYRFFGCDAEIAAAELNIIAHLDHSFMTASIPTHRLHVHVRRLVAKGYKVGVVKQTETAALKAAGNNKGAPFGRELSAIYTRATLIGEDVHPQGHQDTDDGDFSETTETLVVVSESKSTEEKEGNIGVTFLAIQPSTGEMTYDVFDDGPTRTELWSRLDHFQAVEALLPQKISQQTVRVITADNSRNEDCVRLEYLGDDKFDYSTALQTVCQLFEGESERMSEVSGLPSSVVGCLGALLHYLKEFKLDRIIKLAGTMRPYSKLSQHMKLSGATLRNLEILHNEGDGKAHGSLLWALNQTNTRYGSRLLQRWLCQPLLNVSAIEERQDMIQELMTSDMPIIQLLHNLFNKFKPDFEKAITTIFHKKCSTGDFWNSVSGLSHIHGELSRCSGNLNDSVQTQALRNLIQRAIDGLSNVREFANNINEQSAKEGKKTTLFHDVSGFPDIVKRQEGISEVEQQLKDLKPEISRTLRQPAFTYTTVSGLEYLIEVKNANLKAVPSSWKKVSSTKAVCRFRSPEVERFLNKLQQLREQLKQDCHQSWLQVLEEFSSHYQQHRSAVHCLANLDALLSLAKVAKAHGYCRPKVLEDGGKLEIVGGKHPIVSQLIGQDTQYVANDTNMEASGKRVMLVTGPNMGGKSSYMRQVALIALMSQTGSFVPAESACISVLDAIYTRMGATDEIYTGRSTFMVEVGETADIMVEATGKSLVILDELGRGTSTHDGVAVAMASLDYFLNEIKCLTIFVTHYLPLTEFEEQFPDHVGNFHMSFIVSEEEEDGIDVVTFLYQLTCGSAGQSYGLNVARLAQVPGNLIKRAAQKSSALEKTCQLRRHGKEVFKSAFNTSTSVKDLISSLNLRAAIA</sequence>
<feature type="compositionally biased region" description="Basic and acidic residues" evidence="12">
    <location>
        <begin position="53"/>
        <end position="79"/>
    </location>
</feature>
<evidence type="ECO:0000256" key="5">
    <source>
        <dbReference type="ARBA" id="ARBA00022763"/>
    </source>
</evidence>
<keyword evidence="4 11" id="KW-0547">Nucleotide-binding</keyword>
<dbReference type="InterPro" id="IPR036678">
    <property type="entry name" value="MutS_con_dom_sf"/>
</dbReference>
<dbReference type="GO" id="GO:0005634">
    <property type="term" value="C:nucleus"/>
    <property type="evidence" value="ECO:0007669"/>
    <property type="project" value="UniProtKB-SubCell"/>
</dbReference>
<dbReference type="Pfam" id="PF05190">
    <property type="entry name" value="MutS_IV"/>
    <property type="match status" value="1"/>
</dbReference>
<keyword evidence="9" id="KW-0539">Nucleus</keyword>